<evidence type="ECO:0000256" key="1">
    <source>
        <dbReference type="ARBA" id="ARBA00004173"/>
    </source>
</evidence>
<comment type="similarity">
    <text evidence="2">Belongs to the zinc-containing alcohol dehydrogenase family. Quinone oxidoreductase subfamily.</text>
</comment>
<keyword evidence="4" id="KW-0276">Fatty acid metabolism</keyword>
<protein>
    <recommendedName>
        <fullName evidence="11">enoyl-[acyl-carrier-protein] reductase</fullName>
        <ecNumber evidence="11">1.3.1.104</ecNumber>
    </recommendedName>
</protein>
<keyword evidence="3" id="KW-0444">Lipid biosynthesis</keyword>
<keyword evidence="8" id="KW-0443">Lipid metabolism</keyword>
<keyword evidence="7" id="KW-0560">Oxidoreductase</keyword>
<dbReference type="CDD" id="cd08290">
    <property type="entry name" value="ETR"/>
    <property type="match status" value="1"/>
</dbReference>
<dbReference type="GO" id="GO:0141148">
    <property type="term" value="F:enoyl-[acyl-carrier-protein] reductase (NADPH) activity"/>
    <property type="evidence" value="ECO:0007669"/>
    <property type="project" value="UniProtKB-EC"/>
</dbReference>
<evidence type="ECO:0000259" key="14">
    <source>
        <dbReference type="SMART" id="SM00829"/>
    </source>
</evidence>
<evidence type="ECO:0000256" key="13">
    <source>
        <dbReference type="SAM" id="MobiDB-lite"/>
    </source>
</evidence>
<reference evidence="15 16" key="1">
    <citation type="journal article" date="2024" name="Nat. Commun.">
        <title>Phylogenomics reveals the evolutionary origins of lichenization in chlorophyte algae.</title>
        <authorList>
            <person name="Puginier C."/>
            <person name="Libourel C."/>
            <person name="Otte J."/>
            <person name="Skaloud P."/>
            <person name="Haon M."/>
            <person name="Grisel S."/>
            <person name="Petersen M."/>
            <person name="Berrin J.G."/>
            <person name="Delaux P.M."/>
            <person name="Dal Grande F."/>
            <person name="Keller J."/>
        </authorList>
    </citation>
    <scope>NUCLEOTIDE SEQUENCE [LARGE SCALE GENOMIC DNA]</scope>
    <source>
        <strain evidence="15 16">SAG 2523</strain>
    </source>
</reference>
<dbReference type="InterPro" id="IPR020843">
    <property type="entry name" value="ER"/>
</dbReference>
<evidence type="ECO:0000256" key="11">
    <source>
        <dbReference type="ARBA" id="ARBA00038963"/>
    </source>
</evidence>
<evidence type="ECO:0000256" key="9">
    <source>
        <dbReference type="ARBA" id="ARBA00023128"/>
    </source>
</evidence>
<keyword evidence="10" id="KW-0275">Fatty acid biosynthesis</keyword>
<dbReference type="InterPro" id="IPR011032">
    <property type="entry name" value="GroES-like_sf"/>
</dbReference>
<dbReference type="FunFam" id="3.90.180.10:FF:000010">
    <property type="entry name" value="Enoyl-[acyl-carrier-protein] reductase, mitochondrial"/>
    <property type="match status" value="1"/>
</dbReference>
<dbReference type="InterPro" id="IPR013154">
    <property type="entry name" value="ADH-like_N"/>
</dbReference>
<name>A0AAW1T151_9CHLO</name>
<keyword evidence="5" id="KW-0521">NADP</keyword>
<dbReference type="InterPro" id="IPR013149">
    <property type="entry name" value="ADH-like_C"/>
</dbReference>
<comment type="caution">
    <text evidence="15">The sequence shown here is derived from an EMBL/GenBank/DDBJ whole genome shotgun (WGS) entry which is preliminary data.</text>
</comment>
<evidence type="ECO:0000256" key="4">
    <source>
        <dbReference type="ARBA" id="ARBA00022832"/>
    </source>
</evidence>
<evidence type="ECO:0000256" key="10">
    <source>
        <dbReference type="ARBA" id="ARBA00023160"/>
    </source>
</evidence>
<dbReference type="Pfam" id="PF08240">
    <property type="entry name" value="ADH_N"/>
    <property type="match status" value="1"/>
</dbReference>
<evidence type="ECO:0000256" key="8">
    <source>
        <dbReference type="ARBA" id="ARBA00023098"/>
    </source>
</evidence>
<dbReference type="PANTHER" id="PTHR43981:SF2">
    <property type="entry name" value="ENOYL-[ACYL-CARRIER-PROTEIN] REDUCTASE, MITOCHONDRIAL"/>
    <property type="match status" value="1"/>
</dbReference>
<evidence type="ECO:0000256" key="12">
    <source>
        <dbReference type="ARBA" id="ARBA00048843"/>
    </source>
</evidence>
<gene>
    <name evidence="15" type="ORF">WJX84_003421</name>
</gene>
<dbReference type="InterPro" id="IPR051034">
    <property type="entry name" value="Mito_Enoyl-ACP_Reductase"/>
</dbReference>
<evidence type="ECO:0000256" key="2">
    <source>
        <dbReference type="ARBA" id="ARBA00010371"/>
    </source>
</evidence>
<dbReference type="Gene3D" id="3.40.50.720">
    <property type="entry name" value="NAD(P)-binding Rossmann-like Domain"/>
    <property type="match status" value="1"/>
</dbReference>
<feature type="compositionally biased region" description="Basic and acidic residues" evidence="13">
    <location>
        <begin position="1"/>
        <end position="10"/>
    </location>
</feature>
<evidence type="ECO:0000313" key="16">
    <source>
        <dbReference type="Proteomes" id="UP001485043"/>
    </source>
</evidence>
<evidence type="ECO:0000256" key="7">
    <source>
        <dbReference type="ARBA" id="ARBA00023002"/>
    </source>
</evidence>
<dbReference type="EC" id="1.3.1.104" evidence="11"/>
<proteinExistence type="inferred from homology"/>
<evidence type="ECO:0000256" key="6">
    <source>
        <dbReference type="ARBA" id="ARBA00022946"/>
    </source>
</evidence>
<keyword evidence="16" id="KW-1185">Reference proteome</keyword>
<evidence type="ECO:0000313" key="15">
    <source>
        <dbReference type="EMBL" id="KAK9862340.1"/>
    </source>
</evidence>
<evidence type="ECO:0000256" key="3">
    <source>
        <dbReference type="ARBA" id="ARBA00022516"/>
    </source>
</evidence>
<comment type="catalytic activity">
    <reaction evidence="12">
        <text>a 2,3-saturated acyl-[ACP] + NADP(+) = a (2E)-enoyl-[ACP] + NADPH + H(+)</text>
        <dbReference type="Rhea" id="RHEA:22564"/>
        <dbReference type="Rhea" id="RHEA-COMP:9925"/>
        <dbReference type="Rhea" id="RHEA-COMP:9926"/>
        <dbReference type="ChEBI" id="CHEBI:15378"/>
        <dbReference type="ChEBI" id="CHEBI:57783"/>
        <dbReference type="ChEBI" id="CHEBI:58349"/>
        <dbReference type="ChEBI" id="CHEBI:78784"/>
        <dbReference type="ChEBI" id="CHEBI:78785"/>
        <dbReference type="EC" id="1.3.1.104"/>
    </reaction>
</comment>
<dbReference type="Pfam" id="PF00107">
    <property type="entry name" value="ADH_zinc_N"/>
    <property type="match status" value="1"/>
</dbReference>
<dbReference type="Proteomes" id="UP001485043">
    <property type="component" value="Unassembled WGS sequence"/>
</dbReference>
<accession>A0AAW1T151</accession>
<dbReference type="GO" id="GO:0006633">
    <property type="term" value="P:fatty acid biosynthetic process"/>
    <property type="evidence" value="ECO:0007669"/>
    <property type="project" value="UniProtKB-KW"/>
</dbReference>
<dbReference type="PANTHER" id="PTHR43981">
    <property type="entry name" value="ENOYL-[ACYL-CARRIER-PROTEIN] REDUCTASE, MITOCHONDRIAL"/>
    <property type="match status" value="1"/>
</dbReference>
<keyword evidence="9" id="KW-0496">Mitochondrion</keyword>
<comment type="subcellular location">
    <subcellularLocation>
        <location evidence="1">Mitochondrion</location>
    </subcellularLocation>
</comment>
<keyword evidence="6" id="KW-0809">Transit peptide</keyword>
<dbReference type="GO" id="GO:0005739">
    <property type="term" value="C:mitochondrion"/>
    <property type="evidence" value="ECO:0007669"/>
    <property type="project" value="UniProtKB-SubCell"/>
</dbReference>
<dbReference type="EMBL" id="JALJOV010000621">
    <property type="protein sequence ID" value="KAK9862340.1"/>
    <property type="molecule type" value="Genomic_DNA"/>
</dbReference>
<dbReference type="Gene3D" id="3.90.180.10">
    <property type="entry name" value="Medium-chain alcohol dehydrogenases, catalytic domain"/>
    <property type="match status" value="1"/>
</dbReference>
<dbReference type="InterPro" id="IPR036291">
    <property type="entry name" value="NAD(P)-bd_dom_sf"/>
</dbReference>
<feature type="region of interest" description="Disordered" evidence="13">
    <location>
        <begin position="1"/>
        <end position="20"/>
    </location>
</feature>
<evidence type="ECO:0000256" key="5">
    <source>
        <dbReference type="ARBA" id="ARBA00022857"/>
    </source>
</evidence>
<dbReference type="SMART" id="SM00829">
    <property type="entry name" value="PKS_ER"/>
    <property type="match status" value="1"/>
</dbReference>
<dbReference type="AlphaFoldDB" id="A0AAW1T151"/>
<dbReference type="SUPFAM" id="SSF51735">
    <property type="entry name" value="NAD(P)-binding Rossmann-fold domains"/>
    <property type="match status" value="1"/>
</dbReference>
<organism evidence="15 16">
    <name type="scientific">Apatococcus fuscideae</name>
    <dbReference type="NCBI Taxonomy" id="2026836"/>
    <lineage>
        <taxon>Eukaryota</taxon>
        <taxon>Viridiplantae</taxon>
        <taxon>Chlorophyta</taxon>
        <taxon>core chlorophytes</taxon>
        <taxon>Trebouxiophyceae</taxon>
        <taxon>Chlorellales</taxon>
        <taxon>Chlorellaceae</taxon>
        <taxon>Apatococcus</taxon>
    </lineage>
</organism>
<dbReference type="SUPFAM" id="SSF50129">
    <property type="entry name" value="GroES-like"/>
    <property type="match status" value="1"/>
</dbReference>
<sequence length="364" mass="39406">MIRRTADRTEPSSLASTCIEPPSRSLFRPLSRSSVASQALIYDKYGAPDKTLKLRSAEPSELSPGQVRINILASPVNPSDINTIEGVYPIQPPLPAVPGNEGVGEIQAVGDQVRELKQGDWVVPLRAGLGWWRAQATFPAEDLHCVPKDIGLTAAATLTINPPTALRLLEDFVDLHPGDVVIQNGASSTVGQMVMQLAAAKGLRTVNLIRRRPQRLSDEEMADLGATLVTDVDNVKADMNAAGLPSASLALNCIGGSSSLAIAKRLRQSGTMVTYGGMSKQPVIAPTPAFIFNDLRLRGFWLSGNKTEQDKGRVAAVLDQIIRMYQNKKLIANKRQWMSLKEWQQALDPDRPSGTGFQPSKLEA</sequence>
<feature type="domain" description="Enoyl reductase (ER)" evidence="14">
    <location>
        <begin position="46"/>
        <end position="347"/>
    </location>
</feature>